<feature type="region of interest" description="Disordered" evidence="1">
    <location>
        <begin position="1"/>
        <end position="42"/>
    </location>
</feature>
<dbReference type="EMBL" id="JAXIOK010000021">
    <property type="protein sequence ID" value="KAK4746449.1"/>
    <property type="molecule type" value="Genomic_DNA"/>
</dbReference>
<comment type="caution">
    <text evidence="2">The sequence shown here is derived from an EMBL/GenBank/DDBJ whole genome shotgun (WGS) entry which is preliminary data.</text>
</comment>
<sequence length="167" mass="18839">MENKRTEKADSKAPLLIKRSKVGNSDMAEETSWKKPWGKDVADEESDIYSSEWMTQQSSKEKLGQDISILGDHHQFEDLLPGMVRELVREDDAAVPESRARRRHQADRHRSKLLPVYLGPFSLVTCPALQPHASPPGDCFTTRSTIDEERRTRVGFGFGTSEDKLAG</sequence>
<dbReference type="AlphaFoldDB" id="A0AAN7GQM2"/>
<keyword evidence="3" id="KW-1185">Reference proteome</keyword>
<proteinExistence type="predicted"/>
<name>A0AAN7GQM2_9MYRT</name>
<evidence type="ECO:0000313" key="3">
    <source>
        <dbReference type="Proteomes" id="UP001345219"/>
    </source>
</evidence>
<dbReference type="Proteomes" id="UP001345219">
    <property type="component" value="Chromosome 10"/>
</dbReference>
<gene>
    <name evidence="2" type="ORF">SAY87_012761</name>
</gene>
<evidence type="ECO:0000256" key="1">
    <source>
        <dbReference type="SAM" id="MobiDB-lite"/>
    </source>
</evidence>
<accession>A0AAN7GQM2</accession>
<reference evidence="2 3" key="1">
    <citation type="journal article" date="2023" name="Hortic Res">
        <title>Pangenome of water caltrop reveals structural variations and asymmetric subgenome divergence after allopolyploidization.</title>
        <authorList>
            <person name="Zhang X."/>
            <person name="Chen Y."/>
            <person name="Wang L."/>
            <person name="Yuan Y."/>
            <person name="Fang M."/>
            <person name="Shi L."/>
            <person name="Lu R."/>
            <person name="Comes H.P."/>
            <person name="Ma Y."/>
            <person name="Chen Y."/>
            <person name="Huang G."/>
            <person name="Zhou Y."/>
            <person name="Zheng Z."/>
            <person name="Qiu Y."/>
        </authorList>
    </citation>
    <scope>NUCLEOTIDE SEQUENCE [LARGE SCALE GENOMIC DNA]</scope>
    <source>
        <tissue evidence="2">Roots</tissue>
    </source>
</reference>
<feature type="compositionally biased region" description="Basic and acidic residues" evidence="1">
    <location>
        <begin position="31"/>
        <end position="41"/>
    </location>
</feature>
<protein>
    <submittedName>
        <fullName evidence="2">Uncharacterized protein</fullName>
    </submittedName>
</protein>
<organism evidence="2 3">
    <name type="scientific">Trapa incisa</name>
    <dbReference type="NCBI Taxonomy" id="236973"/>
    <lineage>
        <taxon>Eukaryota</taxon>
        <taxon>Viridiplantae</taxon>
        <taxon>Streptophyta</taxon>
        <taxon>Embryophyta</taxon>
        <taxon>Tracheophyta</taxon>
        <taxon>Spermatophyta</taxon>
        <taxon>Magnoliopsida</taxon>
        <taxon>eudicotyledons</taxon>
        <taxon>Gunneridae</taxon>
        <taxon>Pentapetalae</taxon>
        <taxon>rosids</taxon>
        <taxon>malvids</taxon>
        <taxon>Myrtales</taxon>
        <taxon>Lythraceae</taxon>
        <taxon>Trapa</taxon>
    </lineage>
</organism>
<feature type="compositionally biased region" description="Basic and acidic residues" evidence="1">
    <location>
        <begin position="1"/>
        <end position="11"/>
    </location>
</feature>
<evidence type="ECO:0000313" key="2">
    <source>
        <dbReference type="EMBL" id="KAK4746449.1"/>
    </source>
</evidence>